<organism evidence="2 3">
    <name type="scientific">Tetragenococcus halophilus</name>
    <name type="common">Pediococcus halophilus</name>
    <dbReference type="NCBI Taxonomy" id="51669"/>
    <lineage>
        <taxon>Bacteria</taxon>
        <taxon>Bacillati</taxon>
        <taxon>Bacillota</taxon>
        <taxon>Bacilli</taxon>
        <taxon>Lactobacillales</taxon>
        <taxon>Enterococcaceae</taxon>
        <taxon>Tetragenococcus</taxon>
    </lineage>
</organism>
<feature type="transmembrane region" description="Helical" evidence="1">
    <location>
        <begin position="76"/>
        <end position="95"/>
    </location>
</feature>
<keyword evidence="1" id="KW-0812">Transmembrane</keyword>
<dbReference type="Proteomes" id="UP000427886">
    <property type="component" value="Chromosome"/>
</dbReference>
<dbReference type="KEGG" id="tey:GLW17_02045"/>
<dbReference type="EMBL" id="CP046246">
    <property type="protein sequence ID" value="QGP75709.1"/>
    <property type="molecule type" value="Genomic_DNA"/>
</dbReference>
<feature type="transmembrane region" description="Helical" evidence="1">
    <location>
        <begin position="157"/>
        <end position="173"/>
    </location>
</feature>
<protein>
    <recommendedName>
        <fullName evidence="4">Cell division protein</fullName>
    </recommendedName>
</protein>
<feature type="transmembrane region" description="Helical" evidence="1">
    <location>
        <begin position="185"/>
        <end position="212"/>
    </location>
</feature>
<evidence type="ECO:0000256" key="1">
    <source>
        <dbReference type="SAM" id="Phobius"/>
    </source>
</evidence>
<evidence type="ECO:0000313" key="3">
    <source>
        <dbReference type="Proteomes" id="UP000427886"/>
    </source>
</evidence>
<feature type="transmembrane region" description="Helical" evidence="1">
    <location>
        <begin position="102"/>
        <end position="121"/>
    </location>
</feature>
<name>A0AB37D402_TETHA</name>
<sequence length="577" mass="67221">MKKSLSASKKRIFISLMIIFIASILLQWVQISNQNLYLGDDWIFHYNRFYDTAQQIKEGNFHYFISMYGFSQSGRIINALYGPIFAYFNGLLLLICRSWFNYQLLTNFLITFLSAISMFTLLIKNKVRALICLIFSIMYSSFYIIQSWSFNQTLRSWGAIVLPLVVLAATRFLRESYSKKDLAFLAFVMTLAIQIHVLTVLFSVIILIPFFVFGFLHSKNKKTLFMYTFIAALATIFMTANVWYPLLEVNMENQLMRPAVVWNMENHALRLDLIRPHKDLSLVVCLLFVVQFFIIIYRKMSKTNLLATITAFMWFALSTKVFPWNDFANRFPSISIIQFPSRLLPPAVVLIILALSLSIETISSSEKRKIDSRILIYPFLLLMLIGAVRNHIDFSKEREEIWQTELFNSTNNVIFATKDSNTLEKAFKSKDLGAPLRLISKRNSDYLPVDDKDLAYDKDFHPYGKQKRAIIENPMNEILTKKVKNNQLVFSWQSNGEKTLLPLIIYRRTSVIFNGEKITNVQEKTNKVGALLVQPKKGDNVLKVNYNSSFLFYYMFFLSILSWFIFVLWLIIKKLKA</sequence>
<keyword evidence="1" id="KW-1133">Transmembrane helix</keyword>
<proteinExistence type="predicted"/>
<feature type="transmembrane region" description="Helical" evidence="1">
    <location>
        <begin position="304"/>
        <end position="323"/>
    </location>
</feature>
<dbReference type="AlphaFoldDB" id="A0AB37D402"/>
<evidence type="ECO:0008006" key="4">
    <source>
        <dbReference type="Google" id="ProtNLM"/>
    </source>
</evidence>
<feature type="transmembrane region" description="Helical" evidence="1">
    <location>
        <begin position="12"/>
        <end position="31"/>
    </location>
</feature>
<feature type="transmembrane region" description="Helical" evidence="1">
    <location>
        <begin position="224"/>
        <end position="246"/>
    </location>
</feature>
<feature type="transmembrane region" description="Helical" evidence="1">
    <location>
        <begin position="343"/>
        <end position="362"/>
    </location>
</feature>
<gene>
    <name evidence="2" type="ORF">GLW17_02045</name>
</gene>
<dbReference type="RefSeq" id="WP_155224233.1">
    <property type="nucleotide sequence ID" value="NZ_CP046246.1"/>
</dbReference>
<keyword evidence="1" id="KW-0472">Membrane</keyword>
<evidence type="ECO:0000313" key="2">
    <source>
        <dbReference type="EMBL" id="QGP75709.1"/>
    </source>
</evidence>
<feature type="transmembrane region" description="Helical" evidence="1">
    <location>
        <begin position="127"/>
        <end position="145"/>
    </location>
</feature>
<accession>A0AB37D402</accession>
<feature type="transmembrane region" description="Helical" evidence="1">
    <location>
        <begin position="551"/>
        <end position="572"/>
    </location>
</feature>
<feature type="transmembrane region" description="Helical" evidence="1">
    <location>
        <begin position="280"/>
        <end position="297"/>
    </location>
</feature>
<reference evidence="2 3" key="1">
    <citation type="submission" date="2019-11" db="EMBL/GenBank/DDBJ databases">
        <authorList>
            <person name="Kim E."/>
            <person name="Lee J."/>
            <person name="Jeon K."/>
            <person name="Lee Y."/>
        </authorList>
    </citation>
    <scope>NUCLEOTIDE SEQUENCE [LARGE SCALE GENOMIC DNA]</scope>
    <source>
        <strain evidence="2 3">YJ1</strain>
    </source>
</reference>